<dbReference type="Proteomes" id="UP000887561">
    <property type="component" value="Unplaced"/>
</dbReference>
<reference evidence="3" key="1">
    <citation type="submission" date="2022-11" db="UniProtKB">
        <authorList>
            <consortium name="WormBaseParasite"/>
        </authorList>
    </citation>
    <scope>IDENTIFICATION</scope>
</reference>
<name>A0A915LHB3_MELJA</name>
<accession>A0A915LHB3</accession>
<sequence length="151" mass="17453">NFGNHGHFERVESRFEKASPFDDRHEEEHFEDEEEPRTMASKNAEIRRKPSLTSVPFIPPTTNFKDEEISSINNEAAVKRSIASLQVKKDGSPLFSPKDYKPMMKMPSENIEKMIQIDKRNDISTSETQSLEDILVPMGMIYFLMVFPENV</sequence>
<protein>
    <submittedName>
        <fullName evidence="3">Uncharacterized protein</fullName>
    </submittedName>
</protein>
<dbReference type="AlphaFoldDB" id="A0A915LHB3"/>
<feature type="compositionally biased region" description="Basic and acidic residues" evidence="1">
    <location>
        <begin position="1"/>
        <end position="28"/>
    </location>
</feature>
<evidence type="ECO:0000313" key="3">
    <source>
        <dbReference type="WBParaSite" id="scaffold11194_cov262.g15375"/>
    </source>
</evidence>
<feature type="region of interest" description="Disordered" evidence="1">
    <location>
        <begin position="1"/>
        <end position="66"/>
    </location>
</feature>
<proteinExistence type="predicted"/>
<evidence type="ECO:0000256" key="1">
    <source>
        <dbReference type="SAM" id="MobiDB-lite"/>
    </source>
</evidence>
<dbReference type="WBParaSite" id="scaffold11194_cov262.g15375">
    <property type="protein sequence ID" value="scaffold11194_cov262.g15375"/>
    <property type="gene ID" value="scaffold11194_cov262.g15375"/>
</dbReference>
<organism evidence="2 3">
    <name type="scientific">Meloidogyne javanica</name>
    <name type="common">Root-knot nematode worm</name>
    <dbReference type="NCBI Taxonomy" id="6303"/>
    <lineage>
        <taxon>Eukaryota</taxon>
        <taxon>Metazoa</taxon>
        <taxon>Ecdysozoa</taxon>
        <taxon>Nematoda</taxon>
        <taxon>Chromadorea</taxon>
        <taxon>Rhabditida</taxon>
        <taxon>Tylenchina</taxon>
        <taxon>Tylenchomorpha</taxon>
        <taxon>Tylenchoidea</taxon>
        <taxon>Meloidogynidae</taxon>
        <taxon>Meloidogyninae</taxon>
        <taxon>Meloidogyne</taxon>
        <taxon>Meloidogyne incognita group</taxon>
    </lineage>
</organism>
<keyword evidence="2" id="KW-1185">Reference proteome</keyword>
<evidence type="ECO:0000313" key="2">
    <source>
        <dbReference type="Proteomes" id="UP000887561"/>
    </source>
</evidence>